<dbReference type="AlphaFoldDB" id="A0A7R8WIL3"/>
<keyword evidence="2" id="KW-0547">Nucleotide-binding</keyword>
<dbReference type="SUPFAM" id="SSF48334">
    <property type="entry name" value="DNA repair protein MutS, domain III"/>
    <property type="match status" value="1"/>
</dbReference>
<dbReference type="PANTHER" id="PTHR11361">
    <property type="entry name" value="DNA MISMATCH REPAIR PROTEIN MUTS FAMILY MEMBER"/>
    <property type="match status" value="1"/>
</dbReference>
<sequence length="1214" mass="135047">MKLFATLLVKQVYNVTLDALQVTLTFVVEVVLMLILRQSGIVQKIETTVVVGVGQIVFVQIVFWFSVQEVLMDFRLMCVVDENVVVVVFVRMFASAVMLFFEMFGVQVIKTFVVQKVVMNLFFVQIGFLIVQAQVSLVFEVFVVPTFVQMAETSVVQRVANTVRMKTVVGELVGLVSIPQISEQDDAVLVELCARALEAPTEFTSTEAALYQESSTDYTSSQEELSSSQGTTTPLEEQVQKLKREHPGLLMMVENGYKYCFFGEDARIASVALNIMVVPPKEDKKCSLETASVPVFRLRVHLKRLVMRGHKVGVVHQRRNPEGGNKLFIRELSGVFTRTTLIDSDEEDEGEWLLVLVADRQDKKIEIMGVMPTTGDFVTASFSESSSKQLESLLDVLRPGEMLFAEDLPNFARVQVEKYQSSRSGTIHLEIREAEDTLFNYASGFKRVMEFFASPENRHGRGIQVESDAATVIDIISFLQPLQMMALGALIGYLMEFDLHRAVRFKCDLSSLLQRCPFMNIPPSSLRCLEVFEAAVGIQGGRPVLAKESEGSLFEFLNRTRTPAGSRLLKRWLQRPLTSHGLLLQRQRMVTACVEELRAMENLKKTLRKLGDLERTVASIANLKVDFRVFQEEVLWRFLAQIVEEHTKLPDWLDELDIEAIRSQVDLPCPFAAVPPSVEAIDAELEVLEGSRRSALKKEIQSAVASADLVRASVHSRKYEWLIEVPSEHRSAVPATWNPLSSSRRICRYMSPSLASYLDGLASLRQKKQLEMEVVWQNFLGRLSSSLHLISDVIERVTKLDVFLALAEVAVEHDFCCPTLLPLSSLENQRIDIRCGFHPVVAASLSSSSAFIRNDIQMSARTGPLAYVITGPNMNGKSVLVKQVAITILLSQIGSFVPAESCVLSVFDGIFARMGAWDTLLQSSFEVEMRETAFFLQAASPKSFLIFDELGRGTSPDQGAAIACATLEYIVKDLSSLCLFVTHFPWVASLAQKLQPETEDDHLKNLVENRSMAFLLLEQDDEAEEDAEQLVFLYSLQPAALGKSYGMNVARLAGLPPQVLALAREKAATFERSSRRRTGPLAYVITGPNMNGKSVLVKQVAITILLSQIGSFVPAESCVLSVFDGIFVRMGAWDTLLQSSFEVEMRETAFFLQAASPKSFLIFDELGRGTSPDQGAAIACATLEYIVKDADGATAGGPHRLLHPGTAVEKDPHQ</sequence>
<comment type="similarity">
    <text evidence="1">Belongs to the DNA mismatch repair MutS family.</text>
</comment>
<dbReference type="Pfam" id="PF05188">
    <property type="entry name" value="MutS_II"/>
    <property type="match status" value="1"/>
</dbReference>
<dbReference type="InterPro" id="IPR036678">
    <property type="entry name" value="MutS_con_dom_sf"/>
</dbReference>
<keyword evidence="4" id="KW-0067">ATP-binding</keyword>
<evidence type="ECO:0000256" key="2">
    <source>
        <dbReference type="ARBA" id="ARBA00022741"/>
    </source>
</evidence>
<dbReference type="InterPro" id="IPR007696">
    <property type="entry name" value="DNA_mismatch_repair_MutS_core"/>
</dbReference>
<dbReference type="GO" id="GO:0030983">
    <property type="term" value="F:mismatched DNA binding"/>
    <property type="evidence" value="ECO:0007669"/>
    <property type="project" value="InterPro"/>
</dbReference>
<keyword evidence="3" id="KW-0227">DNA damage</keyword>
<evidence type="ECO:0000256" key="6">
    <source>
        <dbReference type="ARBA" id="ARBA00023204"/>
    </source>
</evidence>
<dbReference type="InterPro" id="IPR016151">
    <property type="entry name" value="DNA_mismatch_repair_MutS_N"/>
</dbReference>
<dbReference type="Gene3D" id="3.30.420.110">
    <property type="entry name" value="MutS, connector domain"/>
    <property type="match status" value="1"/>
</dbReference>
<dbReference type="Pfam" id="PF05192">
    <property type="entry name" value="MutS_III"/>
    <property type="match status" value="1"/>
</dbReference>
<dbReference type="SUPFAM" id="SSF52540">
    <property type="entry name" value="P-loop containing nucleoside triphosphate hydrolases"/>
    <property type="match status" value="2"/>
</dbReference>
<dbReference type="PROSITE" id="PS00486">
    <property type="entry name" value="DNA_MISMATCH_REPAIR_2"/>
    <property type="match status" value="2"/>
</dbReference>
<name>A0A7R8WIL3_9CRUS</name>
<evidence type="ECO:0000256" key="1">
    <source>
        <dbReference type="ARBA" id="ARBA00006271"/>
    </source>
</evidence>
<dbReference type="Gene3D" id="3.40.1170.10">
    <property type="entry name" value="DNA repair protein MutS, domain I"/>
    <property type="match status" value="1"/>
</dbReference>
<proteinExistence type="inferred from homology"/>
<keyword evidence="5" id="KW-0238">DNA-binding</keyword>
<dbReference type="GO" id="GO:0006298">
    <property type="term" value="P:mismatch repair"/>
    <property type="evidence" value="ECO:0007669"/>
    <property type="project" value="InterPro"/>
</dbReference>
<evidence type="ECO:0000256" key="3">
    <source>
        <dbReference type="ARBA" id="ARBA00022763"/>
    </source>
</evidence>
<dbReference type="PANTHER" id="PTHR11361:SF34">
    <property type="entry name" value="DNA MISMATCH REPAIR PROTEIN MSH1, MITOCHONDRIAL"/>
    <property type="match status" value="1"/>
</dbReference>
<evidence type="ECO:0000256" key="5">
    <source>
        <dbReference type="ARBA" id="ARBA00023125"/>
    </source>
</evidence>
<dbReference type="InterPro" id="IPR007860">
    <property type="entry name" value="DNA_mmatch_repair_MutS_con_dom"/>
</dbReference>
<protein>
    <submittedName>
        <fullName evidence="7">Uncharacterized protein</fullName>
    </submittedName>
</protein>
<dbReference type="GO" id="GO:0005634">
    <property type="term" value="C:nucleus"/>
    <property type="evidence" value="ECO:0007669"/>
    <property type="project" value="TreeGrafter"/>
</dbReference>
<dbReference type="OrthoDB" id="10252754at2759"/>
<evidence type="ECO:0000256" key="4">
    <source>
        <dbReference type="ARBA" id="ARBA00022840"/>
    </source>
</evidence>
<gene>
    <name evidence="7" type="ORF">CTOB1V02_LOCUS9047</name>
</gene>
<dbReference type="Pfam" id="PF00488">
    <property type="entry name" value="MutS_V"/>
    <property type="match status" value="2"/>
</dbReference>
<dbReference type="SUPFAM" id="SSF55271">
    <property type="entry name" value="DNA repair protein MutS, domain I"/>
    <property type="match status" value="1"/>
</dbReference>
<dbReference type="GO" id="GO:0140664">
    <property type="term" value="F:ATP-dependent DNA damage sensor activity"/>
    <property type="evidence" value="ECO:0007669"/>
    <property type="project" value="InterPro"/>
</dbReference>
<organism evidence="7">
    <name type="scientific">Cyprideis torosa</name>
    <dbReference type="NCBI Taxonomy" id="163714"/>
    <lineage>
        <taxon>Eukaryota</taxon>
        <taxon>Metazoa</taxon>
        <taxon>Ecdysozoa</taxon>
        <taxon>Arthropoda</taxon>
        <taxon>Crustacea</taxon>
        <taxon>Oligostraca</taxon>
        <taxon>Ostracoda</taxon>
        <taxon>Podocopa</taxon>
        <taxon>Podocopida</taxon>
        <taxon>Cytherocopina</taxon>
        <taxon>Cytheroidea</taxon>
        <taxon>Cytherideidae</taxon>
        <taxon>Cyprideis</taxon>
    </lineage>
</organism>
<accession>A0A7R8WIL3</accession>
<dbReference type="InterPro" id="IPR045076">
    <property type="entry name" value="MutS"/>
</dbReference>
<dbReference type="InterPro" id="IPR036187">
    <property type="entry name" value="DNA_mismatch_repair_MutS_sf"/>
</dbReference>
<dbReference type="InterPro" id="IPR000432">
    <property type="entry name" value="DNA_mismatch_repair_MutS_C"/>
</dbReference>
<dbReference type="Gene3D" id="1.10.1420.10">
    <property type="match status" value="2"/>
</dbReference>
<dbReference type="SMART" id="SM00534">
    <property type="entry name" value="MUTSac"/>
    <property type="match status" value="2"/>
</dbReference>
<keyword evidence="6" id="KW-0234">DNA repair</keyword>
<reference evidence="7" key="1">
    <citation type="submission" date="2020-11" db="EMBL/GenBank/DDBJ databases">
        <authorList>
            <person name="Tran Van P."/>
        </authorList>
    </citation>
    <scope>NUCLEOTIDE SEQUENCE</scope>
</reference>
<dbReference type="InterPro" id="IPR027417">
    <property type="entry name" value="P-loop_NTPase"/>
</dbReference>
<dbReference type="SUPFAM" id="SSF53150">
    <property type="entry name" value="DNA repair protein MutS, domain II"/>
    <property type="match status" value="1"/>
</dbReference>
<dbReference type="SMART" id="SM00533">
    <property type="entry name" value="MUTSd"/>
    <property type="match status" value="1"/>
</dbReference>
<dbReference type="GO" id="GO:0005524">
    <property type="term" value="F:ATP binding"/>
    <property type="evidence" value="ECO:0007669"/>
    <property type="project" value="UniProtKB-KW"/>
</dbReference>
<dbReference type="Gene3D" id="3.40.50.300">
    <property type="entry name" value="P-loop containing nucleotide triphosphate hydrolases"/>
    <property type="match status" value="2"/>
</dbReference>
<dbReference type="EMBL" id="OB663274">
    <property type="protein sequence ID" value="CAD7231195.1"/>
    <property type="molecule type" value="Genomic_DNA"/>
</dbReference>
<dbReference type="InterPro" id="IPR007695">
    <property type="entry name" value="DNA_mismatch_repair_MutS-lik_N"/>
</dbReference>
<dbReference type="Pfam" id="PF01624">
    <property type="entry name" value="MutS_I"/>
    <property type="match status" value="1"/>
</dbReference>
<evidence type="ECO:0000313" key="7">
    <source>
        <dbReference type="EMBL" id="CAD7231195.1"/>
    </source>
</evidence>